<evidence type="ECO:0000313" key="10">
    <source>
        <dbReference type="EMBL" id="KAB7733011.1"/>
    </source>
</evidence>
<dbReference type="EMBL" id="WELI01000001">
    <property type="protein sequence ID" value="KAB7733011.1"/>
    <property type="molecule type" value="Genomic_DNA"/>
</dbReference>
<dbReference type="GO" id="GO:0005737">
    <property type="term" value="C:cytoplasm"/>
    <property type="evidence" value="ECO:0007669"/>
    <property type="project" value="UniProtKB-SubCell"/>
</dbReference>
<dbReference type="InterPro" id="IPR027417">
    <property type="entry name" value="P-loop_NTPase"/>
</dbReference>
<keyword evidence="11" id="KW-1185">Reference proteome</keyword>
<evidence type="ECO:0000256" key="3">
    <source>
        <dbReference type="ARBA" id="ARBA00022741"/>
    </source>
</evidence>
<keyword evidence="3 8" id="KW-0547">Nucleotide-binding</keyword>
<dbReference type="InterPro" id="IPR003136">
    <property type="entry name" value="Cytidylate_kin"/>
</dbReference>
<comment type="subcellular location">
    <subcellularLocation>
        <location evidence="8">Cytoplasm</location>
    </subcellularLocation>
</comment>
<dbReference type="InterPro" id="IPR011994">
    <property type="entry name" value="Cytidylate_kinase_dom"/>
</dbReference>
<keyword evidence="5 8" id="KW-0067">ATP-binding</keyword>
<dbReference type="RefSeq" id="WP_152122788.1">
    <property type="nucleotide sequence ID" value="NZ_WELI01000001.1"/>
</dbReference>
<proteinExistence type="inferred from homology"/>
<comment type="catalytic activity">
    <reaction evidence="6 8">
        <text>dCMP + ATP = dCDP + ADP</text>
        <dbReference type="Rhea" id="RHEA:25094"/>
        <dbReference type="ChEBI" id="CHEBI:30616"/>
        <dbReference type="ChEBI" id="CHEBI:57566"/>
        <dbReference type="ChEBI" id="CHEBI:58593"/>
        <dbReference type="ChEBI" id="CHEBI:456216"/>
        <dbReference type="EC" id="2.7.4.25"/>
    </reaction>
</comment>
<evidence type="ECO:0000256" key="4">
    <source>
        <dbReference type="ARBA" id="ARBA00022777"/>
    </source>
</evidence>
<dbReference type="GO" id="GO:0036431">
    <property type="term" value="F:dCMP kinase activity"/>
    <property type="evidence" value="ECO:0007669"/>
    <property type="project" value="InterPro"/>
</dbReference>
<evidence type="ECO:0000256" key="5">
    <source>
        <dbReference type="ARBA" id="ARBA00022840"/>
    </source>
</evidence>
<evidence type="ECO:0000256" key="8">
    <source>
        <dbReference type="HAMAP-Rule" id="MF_00238"/>
    </source>
</evidence>
<comment type="catalytic activity">
    <reaction evidence="7 8">
        <text>CMP + ATP = CDP + ADP</text>
        <dbReference type="Rhea" id="RHEA:11600"/>
        <dbReference type="ChEBI" id="CHEBI:30616"/>
        <dbReference type="ChEBI" id="CHEBI:58069"/>
        <dbReference type="ChEBI" id="CHEBI:60377"/>
        <dbReference type="ChEBI" id="CHEBI:456216"/>
        <dbReference type="EC" id="2.7.4.25"/>
    </reaction>
</comment>
<accession>A0A7J5U5T8</accession>
<name>A0A7J5U5T8_9BACT</name>
<dbReference type="HAMAP" id="MF_00238">
    <property type="entry name" value="Cytidyl_kinase_type1"/>
    <property type="match status" value="1"/>
</dbReference>
<feature type="binding site" evidence="8">
    <location>
        <begin position="10"/>
        <end position="18"/>
    </location>
    <ligand>
        <name>ATP</name>
        <dbReference type="ChEBI" id="CHEBI:30616"/>
    </ligand>
</feature>
<dbReference type="GO" id="GO:0005524">
    <property type="term" value="F:ATP binding"/>
    <property type="evidence" value="ECO:0007669"/>
    <property type="project" value="UniProtKB-UniRule"/>
</dbReference>
<evidence type="ECO:0000259" key="9">
    <source>
        <dbReference type="Pfam" id="PF02224"/>
    </source>
</evidence>
<organism evidence="10 11">
    <name type="scientific">Rudanella paleaurantiibacter</name>
    <dbReference type="NCBI Taxonomy" id="2614655"/>
    <lineage>
        <taxon>Bacteria</taxon>
        <taxon>Pseudomonadati</taxon>
        <taxon>Bacteroidota</taxon>
        <taxon>Cytophagia</taxon>
        <taxon>Cytophagales</taxon>
        <taxon>Cytophagaceae</taxon>
        <taxon>Rudanella</taxon>
    </lineage>
</organism>
<dbReference type="AlphaFoldDB" id="A0A7J5U5T8"/>
<evidence type="ECO:0000313" key="11">
    <source>
        <dbReference type="Proteomes" id="UP000488299"/>
    </source>
</evidence>
<dbReference type="CDD" id="cd02020">
    <property type="entry name" value="CMPK"/>
    <property type="match status" value="1"/>
</dbReference>
<comment type="caution">
    <text evidence="10">The sequence shown here is derived from an EMBL/GenBank/DDBJ whole genome shotgun (WGS) entry which is preliminary data.</text>
</comment>
<keyword evidence="2 8" id="KW-0808">Transferase</keyword>
<evidence type="ECO:0000256" key="1">
    <source>
        <dbReference type="ARBA" id="ARBA00009427"/>
    </source>
</evidence>
<dbReference type="SUPFAM" id="SSF52540">
    <property type="entry name" value="P-loop containing nucleoside triphosphate hydrolases"/>
    <property type="match status" value="1"/>
</dbReference>
<keyword evidence="8" id="KW-0963">Cytoplasm</keyword>
<evidence type="ECO:0000256" key="2">
    <source>
        <dbReference type="ARBA" id="ARBA00022679"/>
    </source>
</evidence>
<reference evidence="10 11" key="1">
    <citation type="submission" date="2019-10" db="EMBL/GenBank/DDBJ databases">
        <title>Rudanella paleaurantiibacter sp. nov., isolated from sludge.</title>
        <authorList>
            <person name="Xu S.Q."/>
        </authorList>
    </citation>
    <scope>NUCLEOTIDE SEQUENCE [LARGE SCALE GENOMIC DNA]</scope>
    <source>
        <strain evidence="10 11">HX-22-17</strain>
    </source>
</reference>
<evidence type="ECO:0000256" key="7">
    <source>
        <dbReference type="ARBA" id="ARBA00048478"/>
    </source>
</evidence>
<gene>
    <name evidence="8" type="primary">cmk</name>
    <name evidence="10" type="ORF">F5984_03455</name>
</gene>
<dbReference type="NCBIfam" id="TIGR00017">
    <property type="entry name" value="cmk"/>
    <property type="match status" value="1"/>
</dbReference>
<evidence type="ECO:0000256" key="6">
    <source>
        <dbReference type="ARBA" id="ARBA00047615"/>
    </source>
</evidence>
<dbReference type="EC" id="2.7.4.25" evidence="8"/>
<dbReference type="Pfam" id="PF02224">
    <property type="entry name" value="Cytidylate_kin"/>
    <property type="match status" value="1"/>
</dbReference>
<dbReference type="Gene3D" id="3.40.50.300">
    <property type="entry name" value="P-loop containing nucleotide triphosphate hydrolases"/>
    <property type="match status" value="1"/>
</dbReference>
<comment type="similarity">
    <text evidence="1 8">Belongs to the cytidylate kinase family. Type 1 subfamily.</text>
</comment>
<sequence length="248" mass="27856">MPKIIIAIDGYSSCGKSTTAKAVAARMGYGYIDTGAMYRAVSLFFIQQHVALTNPKEVAAALDQIHITFNFNPRIGRNETCLNGLNVEEEIRKMYISNYVSEVSAIPEVRWAMVAQQQKMARRRGVVMDGRDIGTKVFPDAEVKVFMSADTAVRAFRRQRELLEKGELVDIEDITANIEKRDRIDTSRAESPLIQAPDAVPLDTTHMTIEEQIDWVVALADRRIAELYREGHFAQRRSAEADSNTSNS</sequence>
<dbReference type="GO" id="GO:0006220">
    <property type="term" value="P:pyrimidine nucleotide metabolic process"/>
    <property type="evidence" value="ECO:0007669"/>
    <property type="project" value="UniProtKB-UniRule"/>
</dbReference>
<protein>
    <recommendedName>
        <fullName evidence="8">Cytidylate kinase</fullName>
        <shortName evidence="8">CK</shortName>
        <ecNumber evidence="8">2.7.4.25</ecNumber>
    </recommendedName>
    <alternativeName>
        <fullName evidence="8">Cytidine monophosphate kinase</fullName>
        <shortName evidence="8">CMP kinase</shortName>
    </alternativeName>
</protein>
<keyword evidence="4 8" id="KW-0418">Kinase</keyword>
<feature type="domain" description="Cytidylate kinase" evidence="9">
    <location>
        <begin position="6"/>
        <end position="220"/>
    </location>
</feature>
<dbReference type="Proteomes" id="UP000488299">
    <property type="component" value="Unassembled WGS sequence"/>
</dbReference>